<keyword evidence="4" id="KW-1185">Reference proteome</keyword>
<gene>
    <name evidence="3" type="ORF">NA57DRAFT_74555</name>
</gene>
<sequence>MATNISPQTGFWRDYSRGWLSGSQILVTDFAARAITSFVSIYITFFAPYLFEISKHLCYWTYRKLRYNLGRTAARSTEREEYQSLLPRVDRYGTFGEDGANDDPRRDDRNGDIADERLVQDRSLGRGSVSSNAPESNGSVERLLLPAQSTRDYLFNASKTLALDREHWSRKTPVVFLGVALIAVAAASAIGGILSSDIASSPTALSASKRCGIWELPSDASQEHQDIDYLSGYAKEARAANYAKECHPLVAKNLSLGCNFFYNQSVSFSTKFNEKCPFVSKDMCLGGPESAITITTGLVDAGVIGINDGMAYKFRRTSTCSPLQMNSTFITATDESYDDETEYLYYYGSGNGATYTYYTIGDPFDYIVPVYIADTYFSSLYPDEDAWTPIPALARPPGSTATILFVSSARIYHLQASYDPIFPALQRDDFDGSRRALYYNSEPRARALGCVDTTELCSPSGDKCWSMTDEEPLEVMREPAYWLMKFSLGNSNIYDSIKWRRGSALRAQEMISEYISRPLDSNQWVVELQNLFATSLARIQWDAMSIATGEDRDRPGYHEVTPTVAKGHLCKRFKYKTTGYTNINLFWLVFVLVLCPLIGILSMEVKSPSSNAGHEESDSTQNPILGGTIARAIGQGILFTAKWSGNRAKEAYFQAKDGIAGLRRDHAEPVAAHSP</sequence>
<feature type="region of interest" description="Disordered" evidence="1">
    <location>
        <begin position="92"/>
        <end position="113"/>
    </location>
</feature>
<organism evidence="3 4">
    <name type="scientific">Rhizodiscina lignyota</name>
    <dbReference type="NCBI Taxonomy" id="1504668"/>
    <lineage>
        <taxon>Eukaryota</taxon>
        <taxon>Fungi</taxon>
        <taxon>Dikarya</taxon>
        <taxon>Ascomycota</taxon>
        <taxon>Pezizomycotina</taxon>
        <taxon>Dothideomycetes</taxon>
        <taxon>Pleosporomycetidae</taxon>
        <taxon>Aulographales</taxon>
        <taxon>Rhizodiscinaceae</taxon>
        <taxon>Rhizodiscina</taxon>
    </lineage>
</organism>
<feature type="compositionally biased region" description="Basic and acidic residues" evidence="1">
    <location>
        <begin position="102"/>
        <end position="113"/>
    </location>
</feature>
<proteinExistence type="predicted"/>
<keyword evidence="2" id="KW-1133">Transmembrane helix</keyword>
<dbReference type="OrthoDB" id="3540210at2759"/>
<protein>
    <submittedName>
        <fullName evidence="3">Uncharacterized protein</fullName>
    </submittedName>
</protein>
<dbReference type="Proteomes" id="UP000799772">
    <property type="component" value="Unassembled WGS sequence"/>
</dbReference>
<feature type="transmembrane region" description="Helical" evidence="2">
    <location>
        <begin position="174"/>
        <end position="194"/>
    </location>
</feature>
<feature type="transmembrane region" description="Helical" evidence="2">
    <location>
        <begin position="585"/>
        <end position="603"/>
    </location>
</feature>
<evidence type="ECO:0000256" key="2">
    <source>
        <dbReference type="SAM" id="Phobius"/>
    </source>
</evidence>
<evidence type="ECO:0000313" key="4">
    <source>
        <dbReference type="Proteomes" id="UP000799772"/>
    </source>
</evidence>
<feature type="transmembrane region" description="Helical" evidence="2">
    <location>
        <begin position="30"/>
        <end position="51"/>
    </location>
</feature>
<keyword evidence="2" id="KW-0472">Membrane</keyword>
<dbReference type="EMBL" id="ML978124">
    <property type="protein sequence ID" value="KAF2100958.1"/>
    <property type="molecule type" value="Genomic_DNA"/>
</dbReference>
<comment type="caution">
    <text evidence="3">The sequence shown here is derived from an EMBL/GenBank/DDBJ whole genome shotgun (WGS) entry which is preliminary data.</text>
</comment>
<evidence type="ECO:0000313" key="3">
    <source>
        <dbReference type="EMBL" id="KAF2100958.1"/>
    </source>
</evidence>
<evidence type="ECO:0000256" key="1">
    <source>
        <dbReference type="SAM" id="MobiDB-lite"/>
    </source>
</evidence>
<reference evidence="3" key="1">
    <citation type="journal article" date="2020" name="Stud. Mycol.">
        <title>101 Dothideomycetes genomes: a test case for predicting lifestyles and emergence of pathogens.</title>
        <authorList>
            <person name="Haridas S."/>
            <person name="Albert R."/>
            <person name="Binder M."/>
            <person name="Bloem J."/>
            <person name="Labutti K."/>
            <person name="Salamov A."/>
            <person name="Andreopoulos B."/>
            <person name="Baker S."/>
            <person name="Barry K."/>
            <person name="Bills G."/>
            <person name="Bluhm B."/>
            <person name="Cannon C."/>
            <person name="Castanera R."/>
            <person name="Culley D."/>
            <person name="Daum C."/>
            <person name="Ezra D."/>
            <person name="Gonzalez J."/>
            <person name="Henrissat B."/>
            <person name="Kuo A."/>
            <person name="Liang C."/>
            <person name="Lipzen A."/>
            <person name="Lutzoni F."/>
            <person name="Magnuson J."/>
            <person name="Mondo S."/>
            <person name="Nolan M."/>
            <person name="Ohm R."/>
            <person name="Pangilinan J."/>
            <person name="Park H.-J."/>
            <person name="Ramirez L."/>
            <person name="Alfaro M."/>
            <person name="Sun H."/>
            <person name="Tritt A."/>
            <person name="Yoshinaga Y."/>
            <person name="Zwiers L.-H."/>
            <person name="Turgeon B."/>
            <person name="Goodwin S."/>
            <person name="Spatafora J."/>
            <person name="Crous P."/>
            <person name="Grigoriev I."/>
        </authorList>
    </citation>
    <scope>NUCLEOTIDE SEQUENCE</scope>
    <source>
        <strain evidence="3">CBS 133067</strain>
    </source>
</reference>
<dbReference type="AlphaFoldDB" id="A0A9P4IKJ0"/>
<name>A0A9P4IKJ0_9PEZI</name>
<keyword evidence="2" id="KW-0812">Transmembrane</keyword>
<accession>A0A9P4IKJ0</accession>